<accession>A6HDH9</accession>
<dbReference type="Proteomes" id="UP000234681">
    <property type="component" value="Chromosome 10"/>
</dbReference>
<evidence type="ECO:0000313" key="1">
    <source>
        <dbReference type="EMBL" id="EDM04081.1"/>
    </source>
</evidence>
<proteinExistence type="predicted"/>
<dbReference type="AlphaFoldDB" id="A6HDH9"/>
<evidence type="ECO:0000313" key="2">
    <source>
        <dbReference type="Proteomes" id="UP000234681"/>
    </source>
</evidence>
<reference evidence="1 2" key="1">
    <citation type="submission" date="2005-07" db="EMBL/GenBank/DDBJ databases">
        <authorList>
            <person name="Mural R.J."/>
            <person name="Li P.W."/>
            <person name="Adams M.D."/>
            <person name="Amanatides P.G."/>
            <person name="Baden-Tillson H."/>
            <person name="Barnstead M."/>
            <person name="Chin S.H."/>
            <person name="Dew I."/>
            <person name="Evans C.A."/>
            <person name="Ferriera S."/>
            <person name="Flanigan M."/>
            <person name="Fosler C."/>
            <person name="Glodek A."/>
            <person name="Gu Z."/>
            <person name="Holt R.A."/>
            <person name="Jennings D."/>
            <person name="Kraft C.L."/>
            <person name="Lu F."/>
            <person name="Nguyen T."/>
            <person name="Nusskern D.R."/>
            <person name="Pfannkoch C.M."/>
            <person name="Sitter C."/>
            <person name="Sutton G.G."/>
            <person name="Venter J.C."/>
            <person name="Wang Z."/>
            <person name="Woodage T."/>
            <person name="Zheng X.H."/>
            <person name="Zhong F."/>
        </authorList>
    </citation>
    <scope>NUCLEOTIDE SEQUENCE [LARGE SCALE GENOMIC DNA]</scope>
    <source>
        <strain>BN</strain>
        <strain evidence="2">Sprague-Dawley</strain>
    </source>
</reference>
<dbReference type="EMBL" id="CH473948">
    <property type="protein sequence ID" value="EDM04081.1"/>
    <property type="molecule type" value="Genomic_DNA"/>
</dbReference>
<protein>
    <submittedName>
        <fullName evidence="1">RCG33230</fullName>
    </submittedName>
</protein>
<organism evidence="1 2">
    <name type="scientific">Rattus norvegicus</name>
    <name type="common">Rat</name>
    <dbReference type="NCBI Taxonomy" id="10116"/>
    <lineage>
        <taxon>Eukaryota</taxon>
        <taxon>Metazoa</taxon>
        <taxon>Chordata</taxon>
        <taxon>Craniata</taxon>
        <taxon>Vertebrata</taxon>
        <taxon>Euteleostomi</taxon>
        <taxon>Mammalia</taxon>
        <taxon>Eutheria</taxon>
        <taxon>Euarchontoglires</taxon>
        <taxon>Glires</taxon>
        <taxon>Rodentia</taxon>
        <taxon>Myomorpha</taxon>
        <taxon>Muroidea</taxon>
        <taxon>Muridae</taxon>
        <taxon>Murinae</taxon>
        <taxon>Rattus</taxon>
    </lineage>
</organism>
<name>A6HDH9_RAT</name>
<gene>
    <name evidence="1" type="ORF">rCG_33230</name>
</gene>
<sequence>MIKNINTIYLEVKKMKGPKKREQATIGASQTF</sequence>